<dbReference type="EMBL" id="JAPFFK010000008">
    <property type="protein sequence ID" value="KAJ6749239.1"/>
    <property type="molecule type" value="Genomic_DNA"/>
</dbReference>
<reference evidence="3" key="2">
    <citation type="journal article" date="2023" name="Int. J. Mol. Sci.">
        <title>De Novo Assembly and Annotation of 11 Diverse Shrub Willow (Salix) Genomes Reveals Novel Gene Organization in Sex-Linked Regions.</title>
        <authorList>
            <person name="Hyden B."/>
            <person name="Feng K."/>
            <person name="Yates T.B."/>
            <person name="Jawdy S."/>
            <person name="Cereghino C."/>
            <person name="Smart L.B."/>
            <person name="Muchero W."/>
        </authorList>
    </citation>
    <scope>NUCLEOTIDE SEQUENCE</scope>
    <source>
        <tissue evidence="3">Shoot tip</tissue>
    </source>
</reference>
<dbReference type="AlphaFoldDB" id="A0A9Q0VIE5"/>
<dbReference type="PANTHER" id="PTHR47926">
    <property type="entry name" value="PENTATRICOPEPTIDE REPEAT-CONTAINING PROTEIN"/>
    <property type="match status" value="1"/>
</dbReference>
<dbReference type="Gene3D" id="1.25.40.10">
    <property type="entry name" value="Tetratricopeptide repeat domain"/>
    <property type="match status" value="1"/>
</dbReference>
<evidence type="ECO:0000313" key="3">
    <source>
        <dbReference type="EMBL" id="KAJ6749239.1"/>
    </source>
</evidence>
<comment type="caution">
    <text evidence="3">The sequence shown here is derived from an EMBL/GenBank/DDBJ whole genome shotgun (WGS) entry which is preliminary data.</text>
</comment>
<reference evidence="3" key="1">
    <citation type="submission" date="2022-11" db="EMBL/GenBank/DDBJ databases">
        <authorList>
            <person name="Hyden B.L."/>
            <person name="Feng K."/>
            <person name="Yates T."/>
            <person name="Jawdy S."/>
            <person name="Smart L.B."/>
            <person name="Muchero W."/>
        </authorList>
    </citation>
    <scope>NUCLEOTIDE SEQUENCE</scope>
    <source>
        <tissue evidence="3">Shoot tip</tissue>
    </source>
</reference>
<dbReference type="InterPro" id="IPR011990">
    <property type="entry name" value="TPR-like_helical_dom_sf"/>
</dbReference>
<dbReference type="InterPro" id="IPR002885">
    <property type="entry name" value="PPR_rpt"/>
</dbReference>
<dbReference type="NCBIfam" id="TIGR00756">
    <property type="entry name" value="PPR"/>
    <property type="match status" value="1"/>
</dbReference>
<evidence type="ECO:0000313" key="4">
    <source>
        <dbReference type="Proteomes" id="UP001151532"/>
    </source>
</evidence>
<keyword evidence="1" id="KW-0677">Repeat</keyword>
<dbReference type="OrthoDB" id="812818at2759"/>
<feature type="repeat" description="PPR" evidence="2">
    <location>
        <begin position="95"/>
        <end position="125"/>
    </location>
</feature>
<gene>
    <name evidence="3" type="ORF">OIU79_030185</name>
</gene>
<organism evidence="3 4">
    <name type="scientific">Salix purpurea</name>
    <name type="common">Purple osier willow</name>
    <dbReference type="NCBI Taxonomy" id="77065"/>
    <lineage>
        <taxon>Eukaryota</taxon>
        <taxon>Viridiplantae</taxon>
        <taxon>Streptophyta</taxon>
        <taxon>Embryophyta</taxon>
        <taxon>Tracheophyta</taxon>
        <taxon>Spermatophyta</taxon>
        <taxon>Magnoliopsida</taxon>
        <taxon>eudicotyledons</taxon>
        <taxon>Gunneridae</taxon>
        <taxon>Pentapetalae</taxon>
        <taxon>rosids</taxon>
        <taxon>fabids</taxon>
        <taxon>Malpighiales</taxon>
        <taxon>Salicaceae</taxon>
        <taxon>Saliceae</taxon>
        <taxon>Salix</taxon>
    </lineage>
</organism>
<dbReference type="PROSITE" id="PS51375">
    <property type="entry name" value="PPR"/>
    <property type="match status" value="1"/>
</dbReference>
<dbReference type="Pfam" id="PF01535">
    <property type="entry name" value="PPR"/>
    <property type="match status" value="3"/>
</dbReference>
<evidence type="ECO:0000256" key="2">
    <source>
        <dbReference type="PROSITE-ProRule" id="PRU00708"/>
    </source>
</evidence>
<dbReference type="GO" id="GO:0009451">
    <property type="term" value="P:RNA modification"/>
    <property type="evidence" value="ECO:0007669"/>
    <property type="project" value="InterPro"/>
</dbReference>
<dbReference type="InterPro" id="IPR046960">
    <property type="entry name" value="PPR_At4g14850-like_plant"/>
</dbReference>
<sequence>MIRAYANVGQCFETFKLYSFMRKTNTFVNNCTYPFVFKACALNLLVREGKVVHGDSLKNWFGSDLYVAASLVDMYAKCDLFVGCHKIFDKMFKNDLVCWTAMITAYEQAEKPEEALILFKKMQQEEGLLAASKDNL</sequence>
<protein>
    <submittedName>
        <fullName evidence="3">PENTATRICOPEPTIDE REPEAT-CONTAINING PROTEIN</fullName>
    </submittedName>
</protein>
<evidence type="ECO:0000256" key="1">
    <source>
        <dbReference type="ARBA" id="ARBA00022737"/>
    </source>
</evidence>
<proteinExistence type="predicted"/>
<dbReference type="GO" id="GO:0003723">
    <property type="term" value="F:RNA binding"/>
    <property type="evidence" value="ECO:0007669"/>
    <property type="project" value="InterPro"/>
</dbReference>
<keyword evidence="4" id="KW-1185">Reference proteome</keyword>
<dbReference type="PANTHER" id="PTHR47926:SF347">
    <property type="entry name" value="PENTATRICOPEPTIDE REPEAT-CONTAINING PROTEIN"/>
    <property type="match status" value="1"/>
</dbReference>
<accession>A0A9Q0VIE5</accession>
<name>A0A9Q0VIE5_SALPP</name>
<dbReference type="Proteomes" id="UP001151532">
    <property type="component" value="Chromosome 12"/>
</dbReference>